<keyword evidence="2 8" id="KW-0813">Transport</keyword>
<reference evidence="10 11" key="1">
    <citation type="journal article" date="2010" name="Cell Res.">
        <title>Complete genome sequence of the rifamycin SV-producing Amycolatopsis mediterranei U32 revealed its genetic characteristics in phylogeny and metabolism.</title>
        <authorList>
            <person name="Zhao W."/>
            <person name="Zhong Y."/>
            <person name="Yuan H."/>
            <person name="Wang J."/>
            <person name="Zheng H."/>
            <person name="Wang Y."/>
            <person name="Cen X."/>
            <person name="Xu F."/>
            <person name="Bai J."/>
            <person name="Han X."/>
            <person name="Lu G."/>
            <person name="Zhu Y."/>
            <person name="Shao Z."/>
            <person name="Yan H."/>
            <person name="Li C."/>
            <person name="Peng N."/>
            <person name="Zhang Z."/>
            <person name="Zhang Y."/>
            <person name="Lin W."/>
            <person name="Fan Y."/>
            <person name="Qin Z."/>
            <person name="Hu Y."/>
            <person name="Zhu B."/>
            <person name="Wang S."/>
            <person name="Ding X."/>
            <person name="Zhao G.P."/>
        </authorList>
    </citation>
    <scope>NUCLEOTIDE SEQUENCE [LARGE SCALE GENOMIC DNA]</scope>
    <source>
        <strain evidence="11">U-32</strain>
    </source>
</reference>
<dbReference type="RefSeq" id="WP_013229193.1">
    <property type="nucleotide sequence ID" value="NC_014318.1"/>
</dbReference>
<evidence type="ECO:0000256" key="6">
    <source>
        <dbReference type="ARBA" id="ARBA00023014"/>
    </source>
</evidence>
<dbReference type="AlphaFoldDB" id="A0A0H3DDY0"/>
<evidence type="ECO:0000256" key="2">
    <source>
        <dbReference type="ARBA" id="ARBA00022448"/>
    </source>
</evidence>
<dbReference type="InterPro" id="IPR017896">
    <property type="entry name" value="4Fe4S_Fe-S-bd"/>
</dbReference>
<keyword evidence="3 8" id="KW-0479">Metal-binding</keyword>
<dbReference type="Pfam" id="PF13370">
    <property type="entry name" value="Fer4_13"/>
    <property type="match status" value="1"/>
</dbReference>
<protein>
    <recommendedName>
        <fullName evidence="8">Ferredoxin</fullName>
    </recommendedName>
</protein>
<keyword evidence="6 8" id="KW-0411">Iron-sulfur</keyword>
<evidence type="ECO:0000256" key="1">
    <source>
        <dbReference type="ARBA" id="ARBA00001927"/>
    </source>
</evidence>
<evidence type="ECO:0000256" key="5">
    <source>
        <dbReference type="ARBA" id="ARBA00023004"/>
    </source>
</evidence>
<accession>A0A0H3DDY0</accession>
<dbReference type="InterPro" id="IPR001080">
    <property type="entry name" value="3Fe4S_ferredoxin"/>
</dbReference>
<evidence type="ECO:0000256" key="8">
    <source>
        <dbReference type="RuleBase" id="RU368020"/>
    </source>
</evidence>
<dbReference type="eggNOG" id="COG1141">
    <property type="taxonomic scope" value="Bacteria"/>
</dbReference>
<name>A0A0H3DDY0_AMYMU</name>
<keyword evidence="4 8" id="KW-0249">Electron transport</keyword>
<dbReference type="PATRIC" id="fig|749927.5.peg.7732"/>
<dbReference type="GeneID" id="92875070"/>
<evidence type="ECO:0000256" key="3">
    <source>
        <dbReference type="ARBA" id="ARBA00022723"/>
    </source>
</evidence>
<dbReference type="EMBL" id="CP002000">
    <property type="protein sequence ID" value="ADJ49150.1"/>
    <property type="molecule type" value="Genomic_DNA"/>
</dbReference>
<keyword evidence="5 8" id="KW-0408">Iron</keyword>
<dbReference type="GO" id="GO:0009055">
    <property type="term" value="F:electron transfer activity"/>
    <property type="evidence" value="ECO:0007669"/>
    <property type="project" value="UniProtKB-UniRule"/>
</dbReference>
<evidence type="ECO:0000313" key="11">
    <source>
        <dbReference type="Proteomes" id="UP000000328"/>
    </source>
</evidence>
<gene>
    <name evidence="10" type="primary">fer</name>
    <name evidence="10" type="ordered locus">AMED_7436</name>
</gene>
<evidence type="ECO:0000256" key="7">
    <source>
        <dbReference type="ARBA" id="ARBA00023291"/>
    </source>
</evidence>
<evidence type="ECO:0000259" key="9">
    <source>
        <dbReference type="PROSITE" id="PS51379"/>
    </source>
</evidence>
<dbReference type="InterPro" id="IPR051269">
    <property type="entry name" value="Fe-S_cluster_ET"/>
</dbReference>
<proteinExistence type="predicted"/>
<dbReference type="OrthoDB" id="14703at2"/>
<dbReference type="PANTHER" id="PTHR36923">
    <property type="entry name" value="FERREDOXIN"/>
    <property type="match status" value="1"/>
</dbReference>
<dbReference type="GO" id="GO:0005506">
    <property type="term" value="F:iron ion binding"/>
    <property type="evidence" value="ECO:0007669"/>
    <property type="project" value="UniProtKB-UniRule"/>
</dbReference>
<evidence type="ECO:0000256" key="4">
    <source>
        <dbReference type="ARBA" id="ARBA00022982"/>
    </source>
</evidence>
<sequence>MKVTVDEAKCCGAGTCVMLAPDVFDQRDDDGIVILLDEHPGEALHGVVREAASVCPGVAISVSEDA</sequence>
<organism evidence="10 11">
    <name type="scientific">Amycolatopsis mediterranei (strain U-32)</name>
    <dbReference type="NCBI Taxonomy" id="749927"/>
    <lineage>
        <taxon>Bacteria</taxon>
        <taxon>Bacillati</taxon>
        <taxon>Actinomycetota</taxon>
        <taxon>Actinomycetes</taxon>
        <taxon>Pseudonocardiales</taxon>
        <taxon>Pseudonocardiaceae</taxon>
        <taxon>Amycolatopsis</taxon>
    </lineage>
</organism>
<dbReference type="HOGENOM" id="CLU_139698_6_0_11"/>
<comment type="cofactor">
    <cofactor evidence="1">
        <name>[3Fe-4S] cluster</name>
        <dbReference type="ChEBI" id="CHEBI:21137"/>
    </cofactor>
</comment>
<dbReference type="Proteomes" id="UP000000328">
    <property type="component" value="Chromosome"/>
</dbReference>
<comment type="function">
    <text evidence="8">Ferredoxins are iron-sulfur proteins that transfer electrons in a wide variety of metabolic reactions.</text>
</comment>
<dbReference type="GO" id="GO:0051538">
    <property type="term" value="F:3 iron, 4 sulfur cluster binding"/>
    <property type="evidence" value="ECO:0007669"/>
    <property type="project" value="UniProtKB-KW"/>
</dbReference>
<dbReference type="KEGG" id="amd:AMED_7436"/>
<dbReference type="PROSITE" id="PS51379">
    <property type="entry name" value="4FE4S_FER_2"/>
    <property type="match status" value="1"/>
</dbReference>
<feature type="domain" description="4Fe-4S ferredoxin-type" evidence="9">
    <location>
        <begin position="1"/>
        <end position="29"/>
    </location>
</feature>
<dbReference type="PANTHER" id="PTHR36923:SF3">
    <property type="entry name" value="FERREDOXIN"/>
    <property type="match status" value="1"/>
</dbReference>
<dbReference type="Gene3D" id="3.30.70.20">
    <property type="match status" value="1"/>
</dbReference>
<dbReference type="PRINTS" id="PR00352">
    <property type="entry name" value="3FE4SFRDOXIN"/>
</dbReference>
<dbReference type="SUPFAM" id="SSF54862">
    <property type="entry name" value="4Fe-4S ferredoxins"/>
    <property type="match status" value="1"/>
</dbReference>
<keyword evidence="7" id="KW-0003">3Fe-4S</keyword>
<evidence type="ECO:0000313" key="10">
    <source>
        <dbReference type="EMBL" id="ADJ49150.1"/>
    </source>
</evidence>